<evidence type="ECO:0000313" key="2">
    <source>
        <dbReference type="EMBL" id="RXW17802.1"/>
    </source>
</evidence>
<protein>
    <submittedName>
        <fullName evidence="2">Uncharacterized protein</fullName>
    </submittedName>
</protein>
<dbReference type="Proteomes" id="UP000290288">
    <property type="component" value="Unassembled WGS sequence"/>
</dbReference>
<gene>
    <name evidence="2" type="ORF">EST38_g8059</name>
</gene>
<evidence type="ECO:0000256" key="1">
    <source>
        <dbReference type="SAM" id="MobiDB-lite"/>
    </source>
</evidence>
<reference evidence="2 3" key="1">
    <citation type="submission" date="2019-01" db="EMBL/GenBank/DDBJ databases">
        <title>Draft genome sequence of Psathyrella aberdarensis IHI B618.</title>
        <authorList>
            <person name="Buettner E."/>
            <person name="Kellner H."/>
        </authorList>
    </citation>
    <scope>NUCLEOTIDE SEQUENCE [LARGE SCALE GENOMIC DNA]</scope>
    <source>
        <strain evidence="2 3">IHI B618</strain>
    </source>
</reference>
<dbReference type="EMBL" id="SDEE01000311">
    <property type="protein sequence ID" value="RXW17802.1"/>
    <property type="molecule type" value="Genomic_DNA"/>
</dbReference>
<name>A0A4Q2DFD3_9AGAR</name>
<feature type="region of interest" description="Disordered" evidence="1">
    <location>
        <begin position="1"/>
        <end position="49"/>
    </location>
</feature>
<organism evidence="2 3">
    <name type="scientific">Candolleomyces aberdarensis</name>
    <dbReference type="NCBI Taxonomy" id="2316362"/>
    <lineage>
        <taxon>Eukaryota</taxon>
        <taxon>Fungi</taxon>
        <taxon>Dikarya</taxon>
        <taxon>Basidiomycota</taxon>
        <taxon>Agaricomycotina</taxon>
        <taxon>Agaricomycetes</taxon>
        <taxon>Agaricomycetidae</taxon>
        <taxon>Agaricales</taxon>
        <taxon>Agaricineae</taxon>
        <taxon>Psathyrellaceae</taxon>
        <taxon>Candolleomyces</taxon>
    </lineage>
</organism>
<comment type="caution">
    <text evidence="2">The sequence shown here is derived from an EMBL/GenBank/DDBJ whole genome shotgun (WGS) entry which is preliminary data.</text>
</comment>
<feature type="compositionally biased region" description="Pro residues" evidence="1">
    <location>
        <begin position="29"/>
        <end position="49"/>
    </location>
</feature>
<evidence type="ECO:0000313" key="3">
    <source>
        <dbReference type="Proteomes" id="UP000290288"/>
    </source>
</evidence>
<accession>A0A4Q2DFD3</accession>
<keyword evidence="3" id="KW-1185">Reference proteome</keyword>
<feature type="compositionally biased region" description="Polar residues" evidence="1">
    <location>
        <begin position="9"/>
        <end position="26"/>
    </location>
</feature>
<dbReference type="AlphaFoldDB" id="A0A4Q2DFD3"/>
<sequence length="49" mass="5041">MEVLPSQLAHLQSPTEAPSPGWTASSPSQLPPTVAPPLPTAPEPSPDLD</sequence>
<proteinExistence type="predicted"/>